<organism evidence="2 3">
    <name type="scientific">Candidatus Nomurabacteria bacterium GW2011_GWA1_46_11</name>
    <dbReference type="NCBI Taxonomy" id="1618732"/>
    <lineage>
        <taxon>Bacteria</taxon>
        <taxon>Candidatus Nomuraibacteriota</taxon>
    </lineage>
</organism>
<evidence type="ECO:0000259" key="1">
    <source>
        <dbReference type="Pfam" id="PF08241"/>
    </source>
</evidence>
<keyword evidence="2" id="KW-0830">Ubiquinone</keyword>
<evidence type="ECO:0000313" key="3">
    <source>
        <dbReference type="Proteomes" id="UP000034107"/>
    </source>
</evidence>
<protein>
    <submittedName>
        <fullName evidence="2">Methylase involved in ubiquinone/menaquinone biosynthesis-like protein</fullName>
    </submittedName>
</protein>
<dbReference type="PANTHER" id="PTHR42912">
    <property type="entry name" value="METHYLTRANSFERASE"/>
    <property type="match status" value="1"/>
</dbReference>
<keyword evidence="2" id="KW-0489">Methyltransferase</keyword>
<dbReference type="PANTHER" id="PTHR42912:SF80">
    <property type="entry name" value="METHYLTRANSFERASE DOMAIN-CONTAINING PROTEIN"/>
    <property type="match status" value="1"/>
</dbReference>
<dbReference type="CDD" id="cd02440">
    <property type="entry name" value="AdoMet_MTases"/>
    <property type="match status" value="1"/>
</dbReference>
<gene>
    <name evidence="2" type="ORF">UX31_C0004G0003</name>
</gene>
<evidence type="ECO:0000313" key="2">
    <source>
        <dbReference type="EMBL" id="KKU22274.1"/>
    </source>
</evidence>
<dbReference type="GO" id="GO:0008757">
    <property type="term" value="F:S-adenosylmethionine-dependent methyltransferase activity"/>
    <property type="evidence" value="ECO:0007669"/>
    <property type="project" value="InterPro"/>
</dbReference>
<dbReference type="EMBL" id="LCLS01000004">
    <property type="protein sequence ID" value="KKU22274.1"/>
    <property type="molecule type" value="Genomic_DNA"/>
</dbReference>
<feature type="domain" description="Methyltransferase type 11" evidence="1">
    <location>
        <begin position="48"/>
        <end position="143"/>
    </location>
</feature>
<dbReference type="Proteomes" id="UP000034107">
    <property type="component" value="Unassembled WGS sequence"/>
</dbReference>
<dbReference type="AlphaFoldDB" id="A0A0G1NNR5"/>
<keyword evidence="2" id="KW-0808">Transferase</keyword>
<dbReference type="Gene3D" id="3.40.50.150">
    <property type="entry name" value="Vaccinia Virus protein VP39"/>
    <property type="match status" value="1"/>
</dbReference>
<dbReference type="GO" id="GO:0032259">
    <property type="term" value="P:methylation"/>
    <property type="evidence" value="ECO:0007669"/>
    <property type="project" value="UniProtKB-KW"/>
</dbReference>
<dbReference type="Pfam" id="PF08241">
    <property type="entry name" value="Methyltransf_11"/>
    <property type="match status" value="1"/>
</dbReference>
<name>A0A0G1NNR5_9BACT</name>
<dbReference type="InterPro" id="IPR013216">
    <property type="entry name" value="Methyltransf_11"/>
</dbReference>
<dbReference type="InterPro" id="IPR029063">
    <property type="entry name" value="SAM-dependent_MTases_sf"/>
</dbReference>
<accession>A0A0G1NNR5</accession>
<proteinExistence type="predicted"/>
<dbReference type="InterPro" id="IPR050508">
    <property type="entry name" value="Methyltransf_Superfamily"/>
</dbReference>
<sequence length="260" mass="30167">MYLFNDTNKALWGSKRVLKHYSEQEHIQKAEASILKLLKPKLSEMKMLDIGVGAGRTTMHFAHLVKEYMGIDYAKLMIDSCRKKFSGYRFETMDVRNMSPLPSNHFDFVLFSHNGIDNMPYQDRERSLQEIARVLKQSGIFVFSTHNIHSIEALLSTISPVDSPPRKTLKWVKNGLFILMNGHPSKLKNLPYVVVNDGSWNFRLRTYYIDPRIQLRELEALGFRNSLLFSGSTGERIARNHLAMDNDPWIYFLCTHQLPL</sequence>
<reference evidence="2 3" key="1">
    <citation type="journal article" date="2015" name="Nature">
        <title>rRNA introns, odd ribosomes, and small enigmatic genomes across a large radiation of phyla.</title>
        <authorList>
            <person name="Brown C.T."/>
            <person name="Hug L.A."/>
            <person name="Thomas B.C."/>
            <person name="Sharon I."/>
            <person name="Castelle C.J."/>
            <person name="Singh A."/>
            <person name="Wilkins M.J."/>
            <person name="Williams K.H."/>
            <person name="Banfield J.F."/>
        </authorList>
    </citation>
    <scope>NUCLEOTIDE SEQUENCE [LARGE SCALE GENOMIC DNA]</scope>
</reference>
<comment type="caution">
    <text evidence="2">The sequence shown here is derived from an EMBL/GenBank/DDBJ whole genome shotgun (WGS) entry which is preliminary data.</text>
</comment>
<dbReference type="SUPFAM" id="SSF53335">
    <property type="entry name" value="S-adenosyl-L-methionine-dependent methyltransferases"/>
    <property type="match status" value="1"/>
</dbReference>